<keyword evidence="4" id="KW-0808">Transferase</keyword>
<comment type="caution">
    <text evidence="10">The sequence shown here is derived from an EMBL/GenBank/DDBJ whole genome shotgun (WGS) entry which is preliminary data.</text>
</comment>
<feature type="transmembrane region" description="Helical" evidence="8">
    <location>
        <begin position="195"/>
        <end position="214"/>
    </location>
</feature>
<keyword evidence="5 8" id="KW-0812">Transmembrane</keyword>
<feature type="transmembrane region" description="Helical" evidence="8">
    <location>
        <begin position="146"/>
        <end position="165"/>
    </location>
</feature>
<feature type="transmembrane region" description="Helical" evidence="8">
    <location>
        <begin position="172"/>
        <end position="189"/>
    </location>
</feature>
<feature type="transmembrane region" description="Helical" evidence="8">
    <location>
        <begin position="226"/>
        <end position="250"/>
    </location>
</feature>
<feature type="transmembrane region" description="Helical" evidence="8">
    <location>
        <begin position="270"/>
        <end position="291"/>
    </location>
</feature>
<evidence type="ECO:0000313" key="10">
    <source>
        <dbReference type="EMBL" id="OGM21136.1"/>
    </source>
</evidence>
<evidence type="ECO:0000256" key="6">
    <source>
        <dbReference type="ARBA" id="ARBA00022989"/>
    </source>
</evidence>
<dbReference type="GO" id="GO:0009103">
    <property type="term" value="P:lipopolysaccharide biosynthetic process"/>
    <property type="evidence" value="ECO:0007669"/>
    <property type="project" value="UniProtKB-ARBA"/>
</dbReference>
<dbReference type="Pfam" id="PF13231">
    <property type="entry name" value="PMT_2"/>
    <property type="match status" value="1"/>
</dbReference>
<dbReference type="PANTHER" id="PTHR33908:SF11">
    <property type="entry name" value="MEMBRANE PROTEIN"/>
    <property type="match status" value="1"/>
</dbReference>
<feature type="transmembrane region" description="Helical" evidence="8">
    <location>
        <begin position="123"/>
        <end position="140"/>
    </location>
</feature>
<reference evidence="10 11" key="1">
    <citation type="journal article" date="2016" name="Nat. Commun.">
        <title>Thousands of microbial genomes shed light on interconnected biogeochemical processes in an aquifer system.</title>
        <authorList>
            <person name="Anantharaman K."/>
            <person name="Brown C.T."/>
            <person name="Hug L.A."/>
            <person name="Sharon I."/>
            <person name="Castelle C.J."/>
            <person name="Probst A.J."/>
            <person name="Thomas B.C."/>
            <person name="Singh A."/>
            <person name="Wilkins M.J."/>
            <person name="Karaoz U."/>
            <person name="Brodie E.L."/>
            <person name="Williams K.H."/>
            <person name="Hubbard S.S."/>
            <person name="Banfield J.F."/>
        </authorList>
    </citation>
    <scope>NUCLEOTIDE SEQUENCE [LARGE SCALE GENOMIC DNA]</scope>
</reference>
<dbReference type="InterPro" id="IPR038731">
    <property type="entry name" value="RgtA/B/C-like"/>
</dbReference>
<evidence type="ECO:0000256" key="2">
    <source>
        <dbReference type="ARBA" id="ARBA00022475"/>
    </source>
</evidence>
<keyword evidence="6 8" id="KW-1133">Transmembrane helix</keyword>
<evidence type="ECO:0000256" key="5">
    <source>
        <dbReference type="ARBA" id="ARBA00022692"/>
    </source>
</evidence>
<name>A0A1F7Y1I4_9BACT</name>
<dbReference type="AlphaFoldDB" id="A0A1F7Y1I4"/>
<evidence type="ECO:0000313" key="11">
    <source>
        <dbReference type="Proteomes" id="UP000178419"/>
    </source>
</evidence>
<evidence type="ECO:0000259" key="9">
    <source>
        <dbReference type="Pfam" id="PF13231"/>
    </source>
</evidence>
<dbReference type="PANTHER" id="PTHR33908">
    <property type="entry name" value="MANNOSYLTRANSFERASE YKCB-RELATED"/>
    <property type="match status" value="1"/>
</dbReference>
<dbReference type="EMBL" id="MGGE01000025">
    <property type="protein sequence ID" value="OGM21136.1"/>
    <property type="molecule type" value="Genomic_DNA"/>
</dbReference>
<evidence type="ECO:0000256" key="1">
    <source>
        <dbReference type="ARBA" id="ARBA00004651"/>
    </source>
</evidence>
<comment type="subcellular location">
    <subcellularLocation>
        <location evidence="1">Cell membrane</location>
        <topology evidence="1">Multi-pass membrane protein</topology>
    </subcellularLocation>
</comment>
<proteinExistence type="predicted"/>
<dbReference type="GO" id="GO:0016763">
    <property type="term" value="F:pentosyltransferase activity"/>
    <property type="evidence" value="ECO:0007669"/>
    <property type="project" value="TreeGrafter"/>
</dbReference>
<feature type="transmembrane region" description="Helical" evidence="8">
    <location>
        <begin position="322"/>
        <end position="340"/>
    </location>
</feature>
<feature type="transmembrane region" description="Helical" evidence="8">
    <location>
        <begin position="95"/>
        <end position="116"/>
    </location>
</feature>
<keyword evidence="7 8" id="KW-0472">Membrane</keyword>
<feature type="domain" description="Glycosyltransferase RgtA/B/C/D-like" evidence="9">
    <location>
        <begin position="76"/>
        <end position="234"/>
    </location>
</feature>
<keyword evidence="3" id="KW-0328">Glycosyltransferase</keyword>
<accession>A0A1F7Y1I4</accession>
<organism evidence="10 11">
    <name type="scientific">Candidatus Woesebacteria bacterium RIFCSPHIGHO2_01_FULL_38_9</name>
    <dbReference type="NCBI Taxonomy" id="1802492"/>
    <lineage>
        <taxon>Bacteria</taxon>
        <taxon>Candidatus Woeseibacteriota</taxon>
    </lineage>
</organism>
<evidence type="ECO:0000256" key="8">
    <source>
        <dbReference type="SAM" id="Phobius"/>
    </source>
</evidence>
<evidence type="ECO:0000256" key="4">
    <source>
        <dbReference type="ARBA" id="ARBA00022679"/>
    </source>
</evidence>
<sequence length="387" mass="45104">MTTLKIKPRNFFLLLILIIGLFIFFSYRLADTPNGITEDEASYGYNGILLSQNLRDSHGRFLPLFILGSDNKTWYPPFMQYLIVLLFKFFGPSVYVMRLSSVIITVFSALLTLYFARLIFNKKTAVFTLISFLIIPEVMIETHMPLEHMIVVPFVLLWLISLFKYRHTLENKYLIFAALSLGLGFYSYGGIRPMVAIWVLVSIAYIIYLNWPTQKLSLKILTRRKFLIPLFTFILTVLPFFAVIPILEYYYSGAVLNRVSFKINSIYNFFYYYLASFDISFLFVTGDKLLIQSTLRHGMFLLSTLPIFAIGLYQGFRKGSDYFTFLGMTFLISPLLYGFVGSAFFAHRLLYMVPFYTIFFTLGIKKMLDSRNRWLKYGSFILFILVI</sequence>
<dbReference type="GO" id="GO:0005886">
    <property type="term" value="C:plasma membrane"/>
    <property type="evidence" value="ECO:0007669"/>
    <property type="project" value="UniProtKB-SubCell"/>
</dbReference>
<gene>
    <name evidence="10" type="ORF">A2714_04865</name>
</gene>
<feature type="non-terminal residue" evidence="10">
    <location>
        <position position="387"/>
    </location>
</feature>
<dbReference type="Proteomes" id="UP000178419">
    <property type="component" value="Unassembled WGS sequence"/>
</dbReference>
<dbReference type="InterPro" id="IPR050297">
    <property type="entry name" value="LipidA_mod_glycosyltrf_83"/>
</dbReference>
<keyword evidence="2" id="KW-1003">Cell membrane</keyword>
<evidence type="ECO:0000256" key="3">
    <source>
        <dbReference type="ARBA" id="ARBA00022676"/>
    </source>
</evidence>
<protein>
    <recommendedName>
        <fullName evidence="9">Glycosyltransferase RgtA/B/C/D-like domain-containing protein</fullName>
    </recommendedName>
</protein>
<feature type="transmembrane region" description="Helical" evidence="8">
    <location>
        <begin position="298"/>
        <end position="316"/>
    </location>
</feature>
<evidence type="ECO:0000256" key="7">
    <source>
        <dbReference type="ARBA" id="ARBA00023136"/>
    </source>
</evidence>
<feature type="transmembrane region" description="Helical" evidence="8">
    <location>
        <begin position="12"/>
        <end position="30"/>
    </location>
</feature>